<dbReference type="GO" id="GO:0008270">
    <property type="term" value="F:zinc ion binding"/>
    <property type="evidence" value="ECO:0007669"/>
    <property type="project" value="UniProtKB-KW"/>
</dbReference>
<dbReference type="EMBL" id="OIVN01001071">
    <property type="protein sequence ID" value="SPC89488.1"/>
    <property type="molecule type" value="Genomic_DNA"/>
</dbReference>
<dbReference type="InterPro" id="IPR025836">
    <property type="entry name" value="Zn_knuckle_CX2CX4HX4C"/>
</dbReference>
<reference evidence="5" key="1">
    <citation type="submission" date="2018-02" db="EMBL/GenBank/DDBJ databases">
        <authorList>
            <person name="Cohen D.B."/>
            <person name="Kent A.D."/>
        </authorList>
    </citation>
    <scope>NUCLEOTIDE SEQUENCE</scope>
</reference>
<name>A0A2N9FQK6_FAGSY</name>
<dbReference type="InterPro" id="IPR026960">
    <property type="entry name" value="RVT-Znf"/>
</dbReference>
<dbReference type="InterPro" id="IPR036691">
    <property type="entry name" value="Endo/exonu/phosph_ase_sf"/>
</dbReference>
<dbReference type="GO" id="GO:0003676">
    <property type="term" value="F:nucleic acid binding"/>
    <property type="evidence" value="ECO:0007669"/>
    <property type="project" value="InterPro"/>
</dbReference>
<dbReference type="PROSITE" id="PS50158">
    <property type="entry name" value="ZF_CCHC"/>
    <property type="match status" value="1"/>
</dbReference>
<evidence type="ECO:0000259" key="4">
    <source>
        <dbReference type="PROSITE" id="PS50158"/>
    </source>
</evidence>
<gene>
    <name evidence="5" type="ORF">FSB_LOCUS17370</name>
</gene>
<keyword evidence="1" id="KW-0863">Zinc-finger</keyword>
<keyword evidence="3" id="KW-1133">Transmembrane helix</keyword>
<feature type="region of interest" description="Disordered" evidence="2">
    <location>
        <begin position="417"/>
        <end position="438"/>
    </location>
</feature>
<keyword evidence="3" id="KW-0472">Membrane</keyword>
<feature type="domain" description="CCHC-type" evidence="4">
    <location>
        <begin position="346"/>
        <end position="361"/>
    </location>
</feature>
<keyword evidence="1" id="KW-0479">Metal-binding</keyword>
<dbReference type="Pfam" id="PF03372">
    <property type="entry name" value="Exo_endo_phos"/>
    <property type="match status" value="1"/>
</dbReference>
<dbReference type="SUPFAM" id="SSF56219">
    <property type="entry name" value="DNase I-like"/>
    <property type="match status" value="1"/>
</dbReference>
<proteinExistence type="predicted"/>
<dbReference type="InterPro" id="IPR001878">
    <property type="entry name" value="Znf_CCHC"/>
</dbReference>
<protein>
    <recommendedName>
        <fullName evidence="4">CCHC-type domain-containing protein</fullName>
    </recommendedName>
</protein>
<evidence type="ECO:0000256" key="1">
    <source>
        <dbReference type="PROSITE-ProRule" id="PRU00047"/>
    </source>
</evidence>
<evidence type="ECO:0000256" key="2">
    <source>
        <dbReference type="SAM" id="MobiDB-lite"/>
    </source>
</evidence>
<feature type="transmembrane region" description="Helical" evidence="3">
    <location>
        <begin position="51"/>
        <end position="70"/>
    </location>
</feature>
<evidence type="ECO:0000313" key="5">
    <source>
        <dbReference type="EMBL" id="SPC89488.1"/>
    </source>
</evidence>
<dbReference type="Pfam" id="PF13966">
    <property type="entry name" value="zf-RVT"/>
    <property type="match status" value="1"/>
</dbReference>
<feature type="transmembrane region" description="Helical" evidence="3">
    <location>
        <begin position="91"/>
        <end position="112"/>
    </location>
</feature>
<dbReference type="InterPro" id="IPR005135">
    <property type="entry name" value="Endo/exonuclease/phosphatase"/>
</dbReference>
<evidence type="ECO:0000256" key="3">
    <source>
        <dbReference type="SAM" id="Phobius"/>
    </source>
</evidence>
<sequence length="1459" mass="163995">MWVIRRTTSYFFGFIDTISRKLGLSETTFAITTKVVTEDVLKRYEQNVIEFGSSTIMFTIIATLALLNLFSLIGGMKKIVLELEFKALDQLILQIILVLLLVMINIPVYQALFIRNDKGCIPFSVGFGDALVLFYSQIRIRQWVDGMDRLVEKTKKLGWSQQLVNLEVVPEAEEKSKLILLGKVLSNKIFSRAVVQEIISKAWNTIKEVEVAAIDKNIFLFTFNHEVDVRRVWDRRPWSFKGDHVILKKCDAEWSLNEVDFSVSDFWVQVHGLPLNRQDDTNLKKIGRIMGRVLEVDLAGNGWRRFVRVRVGIDINQPLRTGFPLYRKKLSALWIPFKFEKLGNFCYDCGLLGHDSRECPDGDSHKLGEEGEMERIYGSWLRAENSEFQPGIDLEELHCSDLAECNSGIVKGALSNTEEAEASGGGRKSDQSAQTSQNPAVTLVLDACNELEQREQMDQSENLEVEATVEKVGGMEAANSGLEVDEMICDRGMSPLLENDNAHIRLENEDLVIKKLDLSVGPTFGQLGSTDVLVAVGPGLNSIFGPLLNKDVLNEPGAFSSSPFRGFLSIPLNPNGRGDGPNHAPTSAMRILSWNCRGAGRAPTVRAIKALARAEGPDVLFLSETKAGGLALFWKLGVELEIIFTNQNVMVALVYSDPPENVWLLIAVHGPPYLAKRRKFWELMEEIIGGFSGLWLLLGDLNSISVRSEKMGGSQKGERSSRSFRNFVNNVGAIDLGFNGPKFTWSNRRIGWANIRERLDRGICNIEWQNLFPNAGVRHLSAPNSDHNPILLDTHLDMGKVWDMHMIKEVVWDMHPMKAPGPDGLPGLFFKKYWSTVGEQVLATIQSFFREVLKALGFDQKATNLIYQCISTVSFTLLLNGGKSASFSPTRGVKLALGAPCISSLFYADDVLLFCGQSINRDKSGIFVSKGVHTQFIQQVKIQWGFKQLPKDVKYLGLPLFLSANKSKDLAFVKDKLEARVCGWKSKCLSWMGRATLIKTVAQASPIYGMSAFKFPKGLCEDLNAIVRKFWWNPKKEGNRFYTPVAWSNLCRPLSDGGLGFRPFESFNEAMIAKLAWWVLSNRDSFCVKVLRAKYKVGSNWLQARPAGAASFSWRGLEGVRYILAKGACHLVGSGNNILVWRDPWIPNLPNYLPQPRDNVEPQCLAVAQLMNHDKLGWDENKLKDLFNEETVLAIKNIPRWSREQEDKWVWLKTTSGEFSVKSAYKEICQPAPSFHCSPVFAKIWKSPLHDRLKMHLWRIASNLLPTKASLVRFDSNMDSSCSLCDHHLETSIHLFWECPLARAVWFGSEWSIRSEGILLQNPMSLIEMLVDPPATLGFNGAVKEKFLLMGALILDQLWKLRNAKVHDGRSVKMNHISRELSVRGREHWDIRRIPQSSSIPHPSTGWCFPNHGVIKFNCDAAVGGSFSCIAVVARNWRGEVVLALSRRVNTTIPLQAEG</sequence>
<accession>A0A2N9FQK6</accession>
<organism evidence="5">
    <name type="scientific">Fagus sylvatica</name>
    <name type="common">Beechnut</name>
    <dbReference type="NCBI Taxonomy" id="28930"/>
    <lineage>
        <taxon>Eukaryota</taxon>
        <taxon>Viridiplantae</taxon>
        <taxon>Streptophyta</taxon>
        <taxon>Embryophyta</taxon>
        <taxon>Tracheophyta</taxon>
        <taxon>Spermatophyta</taxon>
        <taxon>Magnoliopsida</taxon>
        <taxon>eudicotyledons</taxon>
        <taxon>Gunneridae</taxon>
        <taxon>Pentapetalae</taxon>
        <taxon>rosids</taxon>
        <taxon>fabids</taxon>
        <taxon>Fagales</taxon>
        <taxon>Fagaceae</taxon>
        <taxon>Fagus</taxon>
    </lineage>
</organism>
<dbReference type="PANTHER" id="PTHR33116:SF86">
    <property type="entry name" value="REVERSE TRANSCRIPTASE DOMAIN-CONTAINING PROTEIN"/>
    <property type="match status" value="1"/>
</dbReference>
<dbReference type="Gene3D" id="3.60.10.10">
    <property type="entry name" value="Endonuclease/exonuclease/phosphatase"/>
    <property type="match status" value="1"/>
</dbReference>
<dbReference type="PANTHER" id="PTHR33116">
    <property type="entry name" value="REVERSE TRANSCRIPTASE ZINC-BINDING DOMAIN-CONTAINING PROTEIN-RELATED-RELATED"/>
    <property type="match status" value="1"/>
</dbReference>
<dbReference type="Pfam" id="PF14111">
    <property type="entry name" value="DUF4283"/>
    <property type="match status" value="1"/>
</dbReference>
<dbReference type="GO" id="GO:0003824">
    <property type="term" value="F:catalytic activity"/>
    <property type="evidence" value="ECO:0007669"/>
    <property type="project" value="InterPro"/>
</dbReference>
<dbReference type="Pfam" id="PF14392">
    <property type="entry name" value="zf-CCHC_4"/>
    <property type="match status" value="1"/>
</dbReference>
<keyword evidence="3" id="KW-0812">Transmembrane</keyword>
<dbReference type="InterPro" id="IPR025558">
    <property type="entry name" value="DUF4283"/>
</dbReference>
<keyword evidence="1" id="KW-0862">Zinc</keyword>